<proteinExistence type="predicted"/>
<evidence type="ECO:0000256" key="1">
    <source>
        <dbReference type="SAM" id="SignalP"/>
    </source>
</evidence>
<feature type="chain" id="PRO_5045398979" evidence="1">
    <location>
        <begin position="20"/>
        <end position="183"/>
    </location>
</feature>
<evidence type="ECO:0000313" key="3">
    <source>
        <dbReference type="Proteomes" id="UP001583177"/>
    </source>
</evidence>
<feature type="signal peptide" evidence="1">
    <location>
        <begin position="1"/>
        <end position="19"/>
    </location>
</feature>
<organism evidence="2 3">
    <name type="scientific">Diaporthe australafricana</name>
    <dbReference type="NCBI Taxonomy" id="127596"/>
    <lineage>
        <taxon>Eukaryota</taxon>
        <taxon>Fungi</taxon>
        <taxon>Dikarya</taxon>
        <taxon>Ascomycota</taxon>
        <taxon>Pezizomycotina</taxon>
        <taxon>Sordariomycetes</taxon>
        <taxon>Sordariomycetidae</taxon>
        <taxon>Diaporthales</taxon>
        <taxon>Diaporthaceae</taxon>
        <taxon>Diaporthe</taxon>
    </lineage>
</organism>
<keyword evidence="3" id="KW-1185">Reference proteome</keyword>
<name>A0ABR3Y4T3_9PEZI</name>
<reference evidence="2 3" key="1">
    <citation type="journal article" date="2024" name="IMA Fungus">
        <title>IMA Genome - F19 : A genome assembly and annotation guide to empower mycologists, including annotated draft genome sequences of Ceratocystis pirilliformis, Diaporthe australafricana, Fusarium ophioides, Paecilomyces lecythidis, and Sporothrix stenoceras.</title>
        <authorList>
            <person name="Aylward J."/>
            <person name="Wilson A.M."/>
            <person name="Visagie C.M."/>
            <person name="Spraker J."/>
            <person name="Barnes I."/>
            <person name="Buitendag C."/>
            <person name="Ceriani C."/>
            <person name="Del Mar Angel L."/>
            <person name="du Plessis D."/>
            <person name="Fuchs T."/>
            <person name="Gasser K."/>
            <person name="Kramer D."/>
            <person name="Li W."/>
            <person name="Munsamy K."/>
            <person name="Piso A."/>
            <person name="Price J.L."/>
            <person name="Sonnekus B."/>
            <person name="Thomas C."/>
            <person name="van der Nest A."/>
            <person name="van Dijk A."/>
            <person name="van Heerden A."/>
            <person name="van Vuuren N."/>
            <person name="Yilmaz N."/>
            <person name="Duong T.A."/>
            <person name="van der Merwe N.A."/>
            <person name="Wingfield M.J."/>
            <person name="Wingfield B.D."/>
        </authorList>
    </citation>
    <scope>NUCLEOTIDE SEQUENCE [LARGE SCALE GENOMIC DNA]</scope>
    <source>
        <strain evidence="2 3">CMW 18300</strain>
    </source>
</reference>
<sequence>MHLHDLFCLLSLQVAASSALATAAGKPSRRDIEYNTTLYAYGSDSTAIPIAYSLSDGLLYITENPDDSSANLTSVTWDVPFVSDENWIVNATLPNGTALGSLYIRPEQDNAVGVLPLTQASDGTVIGFARFAWQLVYNNNTLLDSKFWAEPTDSDGIYALVWSSGDDLQDGSYDVVVEVIADS</sequence>
<keyword evidence="1" id="KW-0732">Signal</keyword>
<protein>
    <submittedName>
        <fullName evidence="2">Uncharacterized protein</fullName>
    </submittedName>
</protein>
<evidence type="ECO:0000313" key="2">
    <source>
        <dbReference type="EMBL" id="KAL1882950.1"/>
    </source>
</evidence>
<dbReference type="EMBL" id="JAWRVE010000003">
    <property type="protein sequence ID" value="KAL1882950.1"/>
    <property type="molecule type" value="Genomic_DNA"/>
</dbReference>
<gene>
    <name evidence="2" type="ORF">Daus18300_000588</name>
</gene>
<comment type="caution">
    <text evidence="2">The sequence shown here is derived from an EMBL/GenBank/DDBJ whole genome shotgun (WGS) entry which is preliminary data.</text>
</comment>
<dbReference type="Proteomes" id="UP001583177">
    <property type="component" value="Unassembled WGS sequence"/>
</dbReference>
<accession>A0ABR3Y4T3</accession>